<dbReference type="AlphaFoldDB" id="A0A7K4HQS4"/>
<keyword evidence="7 12" id="KW-0269">Exonuclease</keyword>
<keyword evidence="1 12" id="KW-0235">DNA replication</keyword>
<evidence type="ECO:0000259" key="14">
    <source>
        <dbReference type="SMART" id="SM00485"/>
    </source>
</evidence>
<dbReference type="SMART" id="SM00485">
    <property type="entry name" value="XPGN"/>
    <property type="match status" value="1"/>
</dbReference>
<accession>A0A7K4HQS4</accession>
<dbReference type="SUPFAM" id="SSF47807">
    <property type="entry name" value="5' to 3' exonuclease, C-terminal subdomain"/>
    <property type="match status" value="1"/>
</dbReference>
<dbReference type="InterPro" id="IPR006084">
    <property type="entry name" value="XPG/Rad2"/>
</dbReference>
<keyword evidence="16" id="KW-1185">Reference proteome</keyword>
<evidence type="ECO:0000313" key="15">
    <source>
        <dbReference type="EMBL" id="NVO67589.1"/>
    </source>
</evidence>
<evidence type="ECO:0000256" key="8">
    <source>
        <dbReference type="ARBA" id="ARBA00022842"/>
    </source>
</evidence>
<dbReference type="GO" id="GO:0008409">
    <property type="term" value="F:5'-3' exonuclease activity"/>
    <property type="evidence" value="ECO:0007669"/>
    <property type="project" value="UniProtKB-UniRule"/>
</dbReference>
<comment type="function">
    <text evidence="12">Structure-specific nuclease with 5'-flap endonuclease and 5'-3' exonuclease activities involved in DNA replication and repair. During DNA replication, cleaves the 5'-overhanging flap structure that is generated by displacement synthesis when DNA polymerase encounters the 5'-end of a downstream Okazaki fragment. Binds the unpaired 3'-DNA end and kinks the DNA to facilitate 5' cleavage specificity. Cleaves one nucleotide into the double-stranded DNA from the junction in flap DNA, leaving a nick for ligation. Also involved in the base excision repair (BER) pathway. Acts as a genome stabilization factor that prevents flaps from equilibrating into structurs that lead to duplications and deletions. Also possesses 5'-3' exonuclease activity on nicked or gapped double-stranded DNA.</text>
</comment>
<dbReference type="EMBL" id="JABXWR010000001">
    <property type="protein sequence ID" value="NVO67589.1"/>
    <property type="molecule type" value="Genomic_DNA"/>
</dbReference>
<comment type="function">
    <text evidence="10">Structure-specific nuclease with 5'-flap endonuclease and 5'-3' exonuclease activities involved in DNA replication and repair. During DNA replication, cleaves the 5'-overhanging flap structure that is generated by displacement synthesis when DNA polymerase encounters the 5'-end of a downstream Okazaki fragment. Binds the unpaired 3'-DNA end and kinks the DNA to facilitate 5' cleavage specificity. Cleaves one nucleotide into the double-stranded DNA from the junction in flap DNA, leaving a nick for ligation. Also involved in the base excision repair (BER) pathway. Acts as a genome stabilization factor that prevents flaps from equilibrating into structures that lead to duplications and deletions. Also possesses 5'-3' exonuclease activity on nicked or gapped double-stranded DNA.</text>
</comment>
<dbReference type="Pfam" id="PF00752">
    <property type="entry name" value="XPG_N"/>
    <property type="match status" value="1"/>
</dbReference>
<dbReference type="GO" id="GO:0006281">
    <property type="term" value="P:DNA repair"/>
    <property type="evidence" value="ECO:0007669"/>
    <property type="project" value="UniProtKB-UniRule"/>
</dbReference>
<keyword evidence="5 12" id="KW-0227">DNA damage</keyword>
<dbReference type="CDD" id="cd09867">
    <property type="entry name" value="PIN_FEN1"/>
    <property type="match status" value="1"/>
</dbReference>
<gene>
    <name evidence="12 15" type="primary">fen</name>
    <name evidence="15" type="ORF">HWN36_09780</name>
</gene>
<dbReference type="PRINTS" id="PR00853">
    <property type="entry name" value="XPGRADSUPER"/>
</dbReference>
<evidence type="ECO:0000256" key="6">
    <source>
        <dbReference type="ARBA" id="ARBA00022801"/>
    </source>
</evidence>
<keyword evidence="2 12" id="KW-0540">Nuclease</keyword>
<feature type="binding site" evidence="12">
    <location>
        <position position="235"/>
    </location>
    <ligand>
        <name>Mg(2+)</name>
        <dbReference type="ChEBI" id="CHEBI:18420"/>
        <label>2</label>
    </ligand>
</feature>
<proteinExistence type="inferred from homology"/>
<keyword evidence="4 12" id="KW-0255">Endonuclease</keyword>
<evidence type="ECO:0000256" key="10">
    <source>
        <dbReference type="ARBA" id="ARBA00024702"/>
    </source>
</evidence>
<dbReference type="Gene3D" id="1.10.150.20">
    <property type="entry name" value="5' to 3' exonuclease, C-terminal subdomain"/>
    <property type="match status" value="1"/>
</dbReference>
<dbReference type="NCBIfam" id="TIGR03674">
    <property type="entry name" value="fen_arch"/>
    <property type="match status" value="1"/>
</dbReference>
<dbReference type="PANTHER" id="PTHR11081">
    <property type="entry name" value="FLAP ENDONUCLEASE FAMILY MEMBER"/>
    <property type="match status" value="1"/>
</dbReference>
<dbReference type="PANTHER" id="PTHR11081:SF9">
    <property type="entry name" value="FLAP ENDONUCLEASE 1"/>
    <property type="match status" value="1"/>
</dbReference>
<feature type="binding site" evidence="12">
    <location>
        <position position="28"/>
    </location>
    <ligand>
        <name>Mg(2+)</name>
        <dbReference type="ChEBI" id="CHEBI:18420"/>
        <label>1</label>
    </ligand>
</feature>
<dbReference type="OrthoDB" id="9593at2157"/>
<feature type="binding site" evidence="12">
    <location>
        <position position="153"/>
    </location>
    <ligand>
        <name>Mg(2+)</name>
        <dbReference type="ChEBI" id="CHEBI:18420"/>
        <label>1</label>
    </ligand>
</feature>
<dbReference type="SMART" id="SM00279">
    <property type="entry name" value="HhH2"/>
    <property type="match status" value="1"/>
</dbReference>
<evidence type="ECO:0000256" key="2">
    <source>
        <dbReference type="ARBA" id="ARBA00022722"/>
    </source>
</evidence>
<comment type="cofactor">
    <cofactor evidence="12">
        <name>Mg(2+)</name>
        <dbReference type="ChEBI" id="CHEBI:18420"/>
    </cofactor>
    <text evidence="12">Binds 2 magnesium ions per subunit. They probably participate in the reaction catalyzed by the enzyme. May bind an additional third magnesium ion after substrate binding.</text>
</comment>
<evidence type="ECO:0000256" key="12">
    <source>
        <dbReference type="HAMAP-Rule" id="MF_00614"/>
    </source>
</evidence>
<evidence type="ECO:0000256" key="7">
    <source>
        <dbReference type="ARBA" id="ARBA00022839"/>
    </source>
</evidence>
<feature type="domain" description="XPG N-terminal" evidence="14">
    <location>
        <begin position="1"/>
        <end position="102"/>
    </location>
</feature>
<dbReference type="InterPro" id="IPR006086">
    <property type="entry name" value="XPG-I_dom"/>
</dbReference>
<dbReference type="SMART" id="SM00484">
    <property type="entry name" value="XPGI"/>
    <property type="match status" value="1"/>
</dbReference>
<feature type="binding site" evidence="12">
    <location>
        <position position="155"/>
    </location>
    <ligand>
        <name>Mg(2+)</name>
        <dbReference type="ChEBI" id="CHEBI:18420"/>
        <label>1</label>
    </ligand>
</feature>
<feature type="region of interest" description="Interaction with PCNA" evidence="12">
    <location>
        <begin position="325"/>
        <end position="333"/>
    </location>
</feature>
<protein>
    <recommendedName>
        <fullName evidence="12">Flap endonuclease 1</fullName>
        <shortName evidence="12">FEN-1</shortName>
        <ecNumber evidence="12">3.1.-.-</ecNumber>
    </recommendedName>
    <alternativeName>
        <fullName evidence="12">Flap structure-specific endonuclease 1</fullName>
    </alternativeName>
</protein>
<dbReference type="GO" id="GO:0017108">
    <property type="term" value="F:5'-flap endonuclease activity"/>
    <property type="evidence" value="ECO:0007669"/>
    <property type="project" value="UniProtKB-UniRule"/>
</dbReference>
<feature type="domain" description="XPG-I" evidence="13">
    <location>
        <begin position="141"/>
        <end position="220"/>
    </location>
</feature>
<evidence type="ECO:0000256" key="5">
    <source>
        <dbReference type="ARBA" id="ARBA00022763"/>
    </source>
</evidence>
<comment type="caution">
    <text evidence="15">The sequence shown here is derived from an EMBL/GenBank/DDBJ whole genome shotgun (WGS) entry which is preliminary data.</text>
</comment>
<name>A0A7K4HQS4_9EURY</name>
<dbReference type="GO" id="GO:0043137">
    <property type="term" value="P:DNA replication, removal of RNA primer"/>
    <property type="evidence" value="ECO:0007669"/>
    <property type="project" value="UniProtKB-UniRule"/>
</dbReference>
<evidence type="ECO:0000313" key="16">
    <source>
        <dbReference type="Proteomes" id="UP000570823"/>
    </source>
</evidence>
<feature type="binding site" evidence="12">
    <location>
        <position position="174"/>
    </location>
    <ligand>
        <name>Mg(2+)</name>
        <dbReference type="ChEBI" id="CHEBI:18420"/>
        <label>2</label>
    </ligand>
</feature>
<dbReference type="SUPFAM" id="SSF88723">
    <property type="entry name" value="PIN domain-like"/>
    <property type="match status" value="1"/>
</dbReference>
<reference evidence="15 16" key="1">
    <citation type="submission" date="2020-06" db="EMBL/GenBank/DDBJ databases">
        <title>Methanofollis fontis sp. nov., a methanogen isolated from marine sediments near a cold seep at Four-Way Closure Ridge offshore southwestern Taiwan.</title>
        <authorList>
            <person name="Chen S.-C."/>
            <person name="Teng N.-H."/>
            <person name="Lin Y.-S."/>
            <person name="Lai M.-C."/>
            <person name="Chen H.-H."/>
            <person name="Wang C.-C."/>
        </authorList>
    </citation>
    <scope>NUCLEOTIDE SEQUENCE [LARGE SCALE GENOMIC DNA]</scope>
    <source>
        <strain evidence="15 16">DSM 2702</strain>
    </source>
</reference>
<dbReference type="InterPro" id="IPR006085">
    <property type="entry name" value="XPG_DNA_repair_N"/>
</dbReference>
<dbReference type="InterPro" id="IPR019974">
    <property type="entry name" value="XPG_CS"/>
</dbReference>
<comment type="similarity">
    <text evidence="12">Belongs to the XPG/RAD2 endonuclease family. FEN1 subfamily.</text>
</comment>
<keyword evidence="3 12" id="KW-0479">Metal-binding</keyword>
<dbReference type="Pfam" id="PF00867">
    <property type="entry name" value="XPG_I"/>
    <property type="match status" value="1"/>
</dbReference>
<sequence length="333" mass="36667">MGVALREILGEYREEVELEELRGTVAVDAFNALYQFLTIIRQPDGTPLMDGEGRVTSHLSGIFFRNLNFLEKGIRPAYIFDGAPPDLKTETVARRRGVREAAGERWKEAVERGDIEEAYKQARTSARIDDAMIASSKRLLDLMGIPWMVAPSEGEAQAAFMARQGDVGAAASQDYDALLFGAPRLLRNLTVSGKRKVRGRSVTVRPERIDLAAVLAGLGLSLEELVEVGILIGTDFNTGIRGVGAKTALKIVRGGKFQETIRERAPDFDPEPVRAFFLNPPVTGDYCLDWREPDRDGVVAMLCGEYAFSEARVDAGLQKIGMKTGQKTLGDWF</sequence>
<comment type="subunit">
    <text evidence="11 12">Interacts with PCNA. PCNA stimulates the nuclease activity without altering cleavage specificity.</text>
</comment>
<evidence type="ECO:0000259" key="13">
    <source>
        <dbReference type="SMART" id="SM00484"/>
    </source>
</evidence>
<dbReference type="InterPro" id="IPR036279">
    <property type="entry name" value="5-3_exonuclease_C_sf"/>
</dbReference>
<dbReference type="PROSITE" id="PS00841">
    <property type="entry name" value="XPG_1"/>
    <property type="match status" value="1"/>
</dbReference>
<dbReference type="FunFam" id="3.40.50.1010:FF:000016">
    <property type="entry name" value="Flap endonuclease 1"/>
    <property type="match status" value="1"/>
</dbReference>
<keyword evidence="6 12" id="KW-0378">Hydrolase</keyword>
<comment type="caution">
    <text evidence="12">Lacks conserved residue(s) required for the propagation of feature annotation.</text>
</comment>
<dbReference type="RefSeq" id="WP_176789164.1">
    <property type="nucleotide sequence ID" value="NZ_JABXWR010000001.1"/>
</dbReference>
<dbReference type="HAMAP" id="MF_00614">
    <property type="entry name" value="Fen"/>
    <property type="match status" value="1"/>
</dbReference>
<keyword evidence="8 12" id="KW-0460">Magnesium</keyword>
<organism evidence="15 16">
    <name type="scientific">Methanofollis tationis</name>
    <dbReference type="NCBI Taxonomy" id="81417"/>
    <lineage>
        <taxon>Archaea</taxon>
        <taxon>Methanobacteriati</taxon>
        <taxon>Methanobacteriota</taxon>
        <taxon>Stenosarchaea group</taxon>
        <taxon>Methanomicrobia</taxon>
        <taxon>Methanomicrobiales</taxon>
        <taxon>Methanomicrobiaceae</taxon>
        <taxon>Methanofollis</taxon>
    </lineage>
</organism>
<evidence type="ECO:0000256" key="9">
    <source>
        <dbReference type="ARBA" id="ARBA00023204"/>
    </source>
</evidence>
<dbReference type="GO" id="GO:0000287">
    <property type="term" value="F:magnesium ion binding"/>
    <property type="evidence" value="ECO:0007669"/>
    <property type="project" value="UniProtKB-UniRule"/>
</dbReference>
<dbReference type="InterPro" id="IPR023426">
    <property type="entry name" value="Flap_endonuc"/>
</dbReference>
<evidence type="ECO:0000256" key="3">
    <source>
        <dbReference type="ARBA" id="ARBA00022723"/>
    </source>
</evidence>
<dbReference type="InterPro" id="IPR019973">
    <property type="entry name" value="Flap_endonuc_arc"/>
</dbReference>
<evidence type="ECO:0000256" key="1">
    <source>
        <dbReference type="ARBA" id="ARBA00022705"/>
    </source>
</evidence>
<dbReference type="Gene3D" id="3.40.50.1010">
    <property type="entry name" value="5'-nuclease"/>
    <property type="match status" value="1"/>
</dbReference>
<dbReference type="EC" id="3.1.-.-" evidence="12"/>
<feature type="binding site" evidence="12">
    <location>
        <position position="81"/>
    </location>
    <ligand>
        <name>Mg(2+)</name>
        <dbReference type="ChEBI" id="CHEBI:18420"/>
        <label>1</label>
    </ligand>
</feature>
<dbReference type="InterPro" id="IPR008918">
    <property type="entry name" value="HhH2"/>
</dbReference>
<evidence type="ECO:0000256" key="11">
    <source>
        <dbReference type="ARBA" id="ARBA00065981"/>
    </source>
</evidence>
<feature type="binding site" evidence="12">
    <location>
        <position position="176"/>
    </location>
    <ligand>
        <name>Mg(2+)</name>
        <dbReference type="ChEBI" id="CHEBI:18420"/>
        <label>2</label>
    </ligand>
</feature>
<evidence type="ECO:0000256" key="4">
    <source>
        <dbReference type="ARBA" id="ARBA00022759"/>
    </source>
</evidence>
<keyword evidence="9 12" id="KW-0234">DNA repair</keyword>
<dbReference type="GO" id="GO:0003677">
    <property type="term" value="F:DNA binding"/>
    <property type="evidence" value="ECO:0007669"/>
    <property type="project" value="UniProtKB-UniRule"/>
</dbReference>
<dbReference type="InterPro" id="IPR029060">
    <property type="entry name" value="PIN-like_dom_sf"/>
</dbReference>
<dbReference type="Proteomes" id="UP000570823">
    <property type="component" value="Unassembled WGS sequence"/>
</dbReference>